<gene>
    <name evidence="4" type="ORF">Q361_1042</name>
</gene>
<dbReference type="AlphaFoldDB" id="A0A2S4N9Z9"/>
<dbReference type="SUPFAM" id="SSF55874">
    <property type="entry name" value="ATPase domain of HSP90 chaperone/DNA topoisomerase II/histidine kinase"/>
    <property type="match status" value="1"/>
</dbReference>
<keyword evidence="4" id="KW-0808">Transferase</keyword>
<keyword evidence="2" id="KW-1133">Transmembrane helix</keyword>
<dbReference type="EMBL" id="PQNY01000004">
    <property type="protein sequence ID" value="POS02283.1"/>
    <property type="molecule type" value="Genomic_DNA"/>
</dbReference>
<dbReference type="RefSeq" id="WP_103725352.1">
    <property type="nucleotide sequence ID" value="NZ_PQNY01000004.1"/>
</dbReference>
<dbReference type="GO" id="GO:0000155">
    <property type="term" value="F:phosphorelay sensor kinase activity"/>
    <property type="evidence" value="ECO:0007669"/>
    <property type="project" value="TreeGrafter"/>
</dbReference>
<feature type="transmembrane region" description="Helical" evidence="2">
    <location>
        <begin position="28"/>
        <end position="49"/>
    </location>
</feature>
<keyword evidence="2" id="KW-0812">Transmembrane</keyword>
<keyword evidence="4" id="KW-0418">Kinase</keyword>
<dbReference type="OrthoDB" id="8676692at2"/>
<dbReference type="PROSITE" id="PS50109">
    <property type="entry name" value="HIS_KIN"/>
    <property type="match status" value="1"/>
</dbReference>
<evidence type="ECO:0000256" key="2">
    <source>
        <dbReference type="SAM" id="Phobius"/>
    </source>
</evidence>
<keyword evidence="1" id="KW-0597">Phosphoprotein</keyword>
<dbReference type="Pfam" id="PF02518">
    <property type="entry name" value="HATPase_c"/>
    <property type="match status" value="1"/>
</dbReference>
<dbReference type="PANTHER" id="PTHR43547:SF2">
    <property type="entry name" value="HYBRID SIGNAL TRANSDUCTION HISTIDINE KINASE C"/>
    <property type="match status" value="1"/>
</dbReference>
<dbReference type="InterPro" id="IPR005467">
    <property type="entry name" value="His_kinase_dom"/>
</dbReference>
<evidence type="ECO:0000313" key="4">
    <source>
        <dbReference type="EMBL" id="POS02283.1"/>
    </source>
</evidence>
<proteinExistence type="predicted"/>
<dbReference type="InterPro" id="IPR003594">
    <property type="entry name" value="HATPase_dom"/>
</dbReference>
<comment type="caution">
    <text evidence="4">The sequence shown here is derived from an EMBL/GenBank/DDBJ whole genome shotgun (WGS) entry which is preliminary data.</text>
</comment>
<feature type="domain" description="Histidine kinase" evidence="3">
    <location>
        <begin position="88"/>
        <end position="299"/>
    </location>
</feature>
<evidence type="ECO:0000256" key="1">
    <source>
        <dbReference type="ARBA" id="ARBA00022553"/>
    </source>
</evidence>
<dbReference type="PANTHER" id="PTHR43547">
    <property type="entry name" value="TWO-COMPONENT HISTIDINE KINASE"/>
    <property type="match status" value="1"/>
</dbReference>
<name>A0A2S4N9Z9_9FLAO</name>
<sequence>MFTTYAPSLLTVLSIKCNLLTGIVKTPLNWFLLLLIVLNISFLEIFYLLKHRLLLKSLKKKNELDKKKTRTKDNLTVENYYCKNALKAISHDMISPLKFMVLITKELQNSLLVGDIHKSKEYAHTLLNSTTNLFCSTTNLMELLKEDFNRQNEHNLYSINTLINKEIAFYTDMATIKNNKIEYNYSSEILIPTNRKTISLITRNLLDNAIKNTSNGKIICKTYTENKSLILEIDDNGKGMSTEMIEYYLQIQNNHINTMLNKKYGIGIHLIIELLKPLGGKIYFKKNIKGTNTQVIIPL</sequence>
<dbReference type="Proteomes" id="UP000237056">
    <property type="component" value="Unassembled WGS sequence"/>
</dbReference>
<reference evidence="4 5" key="1">
    <citation type="submission" date="2018-01" db="EMBL/GenBank/DDBJ databases">
        <title>Genomic Encyclopedia of Type Strains, Phase I: the one thousand microbial genomes (KMG-I) project.</title>
        <authorList>
            <person name="Goeker M."/>
        </authorList>
    </citation>
    <scope>NUCLEOTIDE SEQUENCE [LARGE SCALE GENOMIC DNA]</scope>
    <source>
        <strain evidence="4 5">DSM 17960</strain>
    </source>
</reference>
<evidence type="ECO:0000259" key="3">
    <source>
        <dbReference type="PROSITE" id="PS50109"/>
    </source>
</evidence>
<keyword evidence="2" id="KW-0472">Membrane</keyword>
<keyword evidence="5" id="KW-1185">Reference proteome</keyword>
<protein>
    <submittedName>
        <fullName evidence="4">Histidine kinase/DNA gyrase B/HSP90-like ATPase</fullName>
    </submittedName>
</protein>
<dbReference type="Gene3D" id="3.30.565.10">
    <property type="entry name" value="Histidine kinase-like ATPase, C-terminal domain"/>
    <property type="match status" value="1"/>
</dbReference>
<organism evidence="4 5">
    <name type="scientific">Flavobacterium croceum DSM 17960</name>
    <dbReference type="NCBI Taxonomy" id="1121886"/>
    <lineage>
        <taxon>Bacteria</taxon>
        <taxon>Pseudomonadati</taxon>
        <taxon>Bacteroidota</taxon>
        <taxon>Flavobacteriia</taxon>
        <taxon>Flavobacteriales</taxon>
        <taxon>Flavobacteriaceae</taxon>
        <taxon>Flavobacterium</taxon>
    </lineage>
</organism>
<evidence type="ECO:0000313" key="5">
    <source>
        <dbReference type="Proteomes" id="UP000237056"/>
    </source>
</evidence>
<accession>A0A2S4N9Z9</accession>
<dbReference type="InterPro" id="IPR036890">
    <property type="entry name" value="HATPase_C_sf"/>
</dbReference>